<dbReference type="CDD" id="cd12912">
    <property type="entry name" value="PDC2_MCP_like"/>
    <property type="match status" value="1"/>
</dbReference>
<name>A0A7G9FND3_9FIRM</name>
<keyword evidence="4" id="KW-0812">Transmembrane</keyword>
<gene>
    <name evidence="7" type="ORF">H9Q76_01825</name>
</gene>
<feature type="domain" description="HAMP" evidence="6">
    <location>
        <begin position="204"/>
        <end position="260"/>
    </location>
</feature>
<dbReference type="InterPro" id="IPR004089">
    <property type="entry name" value="MCPsignal_dom"/>
</dbReference>
<dbReference type="PANTHER" id="PTHR32089:SF112">
    <property type="entry name" value="LYSOZYME-LIKE PROTEIN-RELATED"/>
    <property type="match status" value="1"/>
</dbReference>
<dbReference type="AlphaFoldDB" id="A0A7G9FND3"/>
<sequence>MEHKKVNFLHSVRLKMLLAMAFFAFVTGGFACALFISSTKEEIGSVTRGYMRDLSRAYGVMLDNELDTDGDDALSGEHLASILAGVQVEGVESSYIYVVSGDGTMLYHPTADKIGKPVENKAVSDAVAKIAKGEKVENEVVKYEFKGADKYAGIYVNDTQDFIMVVTADYDDVFSSIRKVEGKIGIIVLLELLIVATIGSVFAHIIVKPMNEVSELTVKVGDMDLTKNEIQTRLANRRDEIGRMGRSLDYLTQSLKGVVENIKEKSAQVMDAANVLDSDATETSTTMEQVEQAVNDIAEGATTQAGETQRAEEHVVEMGNMVQETSDEVEKLLAFAQEMQECTSQASDILQALEKVNARAEEHIDIIAEQTNTTNEAAMKISEATHLITSIAEETNLLALNASIEAARAGEQGKGFGVVASEIQKLAEQTNESATHIEEIVQELLRDAEKAVETMYGVKEIMHTQSDHVEQTESAFEQVQSGVEQSIEGINRISEHTTRLNDAREKVVGIVQNLTSIAEANAAGTEQTSASATEVGAIMEDISGKSTAMRQAAQELDDGMNIFKL</sequence>
<feature type="transmembrane region" description="Helical" evidence="4">
    <location>
        <begin position="16"/>
        <end position="36"/>
    </location>
</feature>
<dbReference type="InterPro" id="IPR003660">
    <property type="entry name" value="HAMP_dom"/>
</dbReference>
<dbReference type="GO" id="GO:0007165">
    <property type="term" value="P:signal transduction"/>
    <property type="evidence" value="ECO:0007669"/>
    <property type="project" value="UniProtKB-KW"/>
</dbReference>
<keyword evidence="1 3" id="KW-0807">Transducer</keyword>
<keyword evidence="4" id="KW-0472">Membrane</keyword>
<dbReference type="Gene3D" id="3.30.450.20">
    <property type="entry name" value="PAS domain"/>
    <property type="match status" value="1"/>
</dbReference>
<dbReference type="PANTHER" id="PTHR32089">
    <property type="entry name" value="METHYL-ACCEPTING CHEMOTAXIS PROTEIN MCPB"/>
    <property type="match status" value="1"/>
</dbReference>
<dbReference type="Gene3D" id="1.10.8.500">
    <property type="entry name" value="HAMP domain in histidine kinase"/>
    <property type="match status" value="1"/>
</dbReference>
<evidence type="ECO:0000256" key="1">
    <source>
        <dbReference type="ARBA" id="ARBA00023224"/>
    </source>
</evidence>
<dbReference type="CDD" id="cd06225">
    <property type="entry name" value="HAMP"/>
    <property type="match status" value="1"/>
</dbReference>
<evidence type="ECO:0000259" key="5">
    <source>
        <dbReference type="PROSITE" id="PS50111"/>
    </source>
</evidence>
<evidence type="ECO:0000313" key="8">
    <source>
        <dbReference type="Proteomes" id="UP000515819"/>
    </source>
</evidence>
<evidence type="ECO:0000256" key="3">
    <source>
        <dbReference type="PROSITE-ProRule" id="PRU00284"/>
    </source>
</evidence>
<keyword evidence="8" id="KW-1185">Reference proteome</keyword>
<protein>
    <submittedName>
        <fullName evidence="7">Methyl-accepting chemotaxis protein</fullName>
    </submittedName>
</protein>
<dbReference type="Pfam" id="PF00015">
    <property type="entry name" value="MCPsignal"/>
    <property type="match status" value="1"/>
</dbReference>
<evidence type="ECO:0000259" key="6">
    <source>
        <dbReference type="PROSITE" id="PS50885"/>
    </source>
</evidence>
<reference evidence="7 8" key="1">
    <citation type="submission" date="2020-08" db="EMBL/GenBank/DDBJ databases">
        <authorList>
            <person name="Liu C."/>
            <person name="Sun Q."/>
        </authorList>
    </citation>
    <scope>NUCLEOTIDE SEQUENCE [LARGE SCALE GENOMIC DNA]</scope>
    <source>
        <strain evidence="7 8">NSJ-4</strain>
    </source>
</reference>
<evidence type="ECO:0000256" key="4">
    <source>
        <dbReference type="SAM" id="Phobius"/>
    </source>
</evidence>
<feature type="transmembrane region" description="Helical" evidence="4">
    <location>
        <begin position="184"/>
        <end position="207"/>
    </location>
</feature>
<dbReference type="PROSITE" id="PS51257">
    <property type="entry name" value="PROKAR_LIPOPROTEIN"/>
    <property type="match status" value="1"/>
</dbReference>
<dbReference type="SMART" id="SM00283">
    <property type="entry name" value="MA"/>
    <property type="match status" value="1"/>
</dbReference>
<dbReference type="Gene3D" id="1.10.287.950">
    <property type="entry name" value="Methyl-accepting chemotaxis protein"/>
    <property type="match status" value="1"/>
</dbReference>
<dbReference type="EMBL" id="CP060632">
    <property type="protein sequence ID" value="QNM00065.1"/>
    <property type="molecule type" value="Genomic_DNA"/>
</dbReference>
<dbReference type="Proteomes" id="UP000515819">
    <property type="component" value="Chromosome"/>
</dbReference>
<feature type="domain" description="Methyl-accepting transducer" evidence="5">
    <location>
        <begin position="279"/>
        <end position="536"/>
    </location>
</feature>
<accession>A0A7G9FND3</accession>
<keyword evidence="4" id="KW-1133">Transmembrane helix</keyword>
<organism evidence="7 8">
    <name type="scientific">Wujia chipingensis</name>
    <dbReference type="NCBI Taxonomy" id="2763670"/>
    <lineage>
        <taxon>Bacteria</taxon>
        <taxon>Bacillati</taxon>
        <taxon>Bacillota</taxon>
        <taxon>Clostridia</taxon>
        <taxon>Lachnospirales</taxon>
        <taxon>Lachnospiraceae</taxon>
        <taxon>Wujia</taxon>
    </lineage>
</organism>
<evidence type="ECO:0000313" key="7">
    <source>
        <dbReference type="EMBL" id="QNM00065.1"/>
    </source>
</evidence>
<dbReference type="KEGG" id="wcp:H9Q76_01825"/>
<evidence type="ECO:0000256" key="2">
    <source>
        <dbReference type="ARBA" id="ARBA00029447"/>
    </source>
</evidence>
<comment type="similarity">
    <text evidence="2">Belongs to the methyl-accepting chemotaxis (MCP) protein family.</text>
</comment>
<dbReference type="GO" id="GO:0016020">
    <property type="term" value="C:membrane"/>
    <property type="evidence" value="ECO:0007669"/>
    <property type="project" value="InterPro"/>
</dbReference>
<proteinExistence type="inferred from homology"/>
<dbReference type="SUPFAM" id="SSF58104">
    <property type="entry name" value="Methyl-accepting chemotaxis protein (MCP) signaling domain"/>
    <property type="match status" value="1"/>
</dbReference>
<dbReference type="PROSITE" id="PS50885">
    <property type="entry name" value="HAMP"/>
    <property type="match status" value="1"/>
</dbReference>
<dbReference type="RefSeq" id="WP_021984727.1">
    <property type="nucleotide sequence ID" value="NZ_CP060632.1"/>
</dbReference>
<dbReference type="PROSITE" id="PS50111">
    <property type="entry name" value="CHEMOTAXIS_TRANSDUC_2"/>
    <property type="match status" value="1"/>
</dbReference>